<comment type="caution">
    <text evidence="1">The sequence shown here is derived from an EMBL/GenBank/DDBJ whole genome shotgun (WGS) entry which is preliminary data.</text>
</comment>
<reference evidence="1 2" key="1">
    <citation type="journal article" date="2019" name="Nat. Plants">
        <title>Genome sequencing of Musa balbisiana reveals subgenome evolution and function divergence in polyploid bananas.</title>
        <authorList>
            <person name="Yao X."/>
        </authorList>
    </citation>
    <scope>NUCLEOTIDE SEQUENCE [LARGE SCALE GENOMIC DNA]</scope>
    <source>
        <strain evidence="2">cv. DH-PKW</strain>
        <tissue evidence="1">Leaves</tissue>
    </source>
</reference>
<proteinExistence type="predicted"/>
<evidence type="ECO:0000313" key="1">
    <source>
        <dbReference type="EMBL" id="THU63684.1"/>
    </source>
</evidence>
<dbReference type="EMBL" id="PYDT01000004">
    <property type="protein sequence ID" value="THU63684.1"/>
    <property type="molecule type" value="Genomic_DNA"/>
</dbReference>
<organism evidence="1 2">
    <name type="scientific">Musa balbisiana</name>
    <name type="common">Banana</name>
    <dbReference type="NCBI Taxonomy" id="52838"/>
    <lineage>
        <taxon>Eukaryota</taxon>
        <taxon>Viridiplantae</taxon>
        <taxon>Streptophyta</taxon>
        <taxon>Embryophyta</taxon>
        <taxon>Tracheophyta</taxon>
        <taxon>Spermatophyta</taxon>
        <taxon>Magnoliopsida</taxon>
        <taxon>Liliopsida</taxon>
        <taxon>Zingiberales</taxon>
        <taxon>Musaceae</taxon>
        <taxon>Musa</taxon>
    </lineage>
</organism>
<gene>
    <name evidence="1" type="ORF">C4D60_Mb01t18420</name>
</gene>
<protein>
    <submittedName>
        <fullName evidence="1">Uncharacterized protein</fullName>
    </submittedName>
</protein>
<sequence length="61" mass="6657">MRSRYHEPDVVLPVSKPDGHYGSGFGHRVDNVTGVEATTIVVPRNAYWAVAEIFVVGFAGQ</sequence>
<evidence type="ECO:0000313" key="2">
    <source>
        <dbReference type="Proteomes" id="UP000317650"/>
    </source>
</evidence>
<keyword evidence="2" id="KW-1185">Reference proteome</keyword>
<dbReference type="Proteomes" id="UP000317650">
    <property type="component" value="Chromosome 1"/>
</dbReference>
<name>A0A4S8JQ32_MUSBA</name>
<accession>A0A4S8JQ32</accession>
<dbReference type="AlphaFoldDB" id="A0A4S8JQ32"/>